<dbReference type="Proteomes" id="UP001055172">
    <property type="component" value="Unassembled WGS sequence"/>
</dbReference>
<organism evidence="2 3">
    <name type="scientific">Colletotrichum liriopes</name>
    <dbReference type="NCBI Taxonomy" id="708192"/>
    <lineage>
        <taxon>Eukaryota</taxon>
        <taxon>Fungi</taxon>
        <taxon>Dikarya</taxon>
        <taxon>Ascomycota</taxon>
        <taxon>Pezizomycotina</taxon>
        <taxon>Sordariomycetes</taxon>
        <taxon>Hypocreomycetidae</taxon>
        <taxon>Glomerellales</taxon>
        <taxon>Glomerellaceae</taxon>
        <taxon>Colletotrichum</taxon>
        <taxon>Colletotrichum spaethianum species complex</taxon>
    </lineage>
</organism>
<reference evidence="2 3" key="1">
    <citation type="submission" date="2021-07" db="EMBL/GenBank/DDBJ databases">
        <title>Genome data of Colletotrichum spaethianum.</title>
        <authorList>
            <person name="Utami Y.D."/>
            <person name="Hiruma K."/>
        </authorList>
    </citation>
    <scope>NUCLEOTIDE SEQUENCE [LARGE SCALE GENOMIC DNA]</scope>
    <source>
        <strain evidence="2 3">MAFF 242679</strain>
    </source>
</reference>
<evidence type="ECO:0000313" key="3">
    <source>
        <dbReference type="Proteomes" id="UP001055172"/>
    </source>
</evidence>
<proteinExistence type="predicted"/>
<evidence type="ECO:0000313" key="2">
    <source>
        <dbReference type="EMBL" id="GJC91153.1"/>
    </source>
</evidence>
<accession>A0AA37M171</accession>
<feature type="region of interest" description="Disordered" evidence="1">
    <location>
        <begin position="1"/>
        <end position="23"/>
    </location>
</feature>
<gene>
    <name evidence="2" type="ORF">ColLi_13991</name>
</gene>
<protein>
    <submittedName>
        <fullName evidence="2">Uncharacterized protein</fullName>
    </submittedName>
</protein>
<sequence length="99" mass="11043">MVADLHSGSETSPDNHLKPPRYSLRTRVVTEKTSSIERLLVSHQKEVAASIPAANNRMDRSLRARQVRRFRNHLLESDKHNAALGVIADADADFLSSVI</sequence>
<comment type="caution">
    <text evidence="2">The sequence shown here is derived from an EMBL/GenBank/DDBJ whole genome shotgun (WGS) entry which is preliminary data.</text>
</comment>
<dbReference type="EMBL" id="BPPX01000075">
    <property type="protein sequence ID" value="GJC91153.1"/>
    <property type="molecule type" value="Genomic_DNA"/>
</dbReference>
<evidence type="ECO:0000256" key="1">
    <source>
        <dbReference type="SAM" id="MobiDB-lite"/>
    </source>
</evidence>
<dbReference type="AlphaFoldDB" id="A0AA37M171"/>
<name>A0AA37M171_9PEZI</name>
<keyword evidence="3" id="KW-1185">Reference proteome</keyword>